<evidence type="ECO:0000313" key="2">
    <source>
        <dbReference type="EMBL" id="RPA82950.1"/>
    </source>
</evidence>
<comment type="similarity">
    <text evidence="1">Belongs to the asaB hydroxylase/desaturase family.</text>
</comment>
<dbReference type="NCBIfam" id="NF041278">
    <property type="entry name" value="CmcJ_NvfI_EfuI"/>
    <property type="match status" value="1"/>
</dbReference>
<protein>
    <recommendedName>
        <fullName evidence="4">Methyltransferase</fullName>
    </recommendedName>
</protein>
<dbReference type="STRING" id="1160509.A0A3N4IFN1"/>
<gene>
    <name evidence="2" type="ORF">BJ508DRAFT_325108</name>
</gene>
<dbReference type="GO" id="GO:0016491">
    <property type="term" value="F:oxidoreductase activity"/>
    <property type="evidence" value="ECO:0007669"/>
    <property type="project" value="InterPro"/>
</dbReference>
<organism evidence="2 3">
    <name type="scientific">Ascobolus immersus RN42</name>
    <dbReference type="NCBI Taxonomy" id="1160509"/>
    <lineage>
        <taxon>Eukaryota</taxon>
        <taxon>Fungi</taxon>
        <taxon>Dikarya</taxon>
        <taxon>Ascomycota</taxon>
        <taxon>Pezizomycotina</taxon>
        <taxon>Pezizomycetes</taxon>
        <taxon>Pezizales</taxon>
        <taxon>Ascobolaceae</taxon>
        <taxon>Ascobolus</taxon>
    </lineage>
</organism>
<dbReference type="PANTHER" id="PTHR34598">
    <property type="entry name" value="BLL6449 PROTEIN"/>
    <property type="match status" value="1"/>
</dbReference>
<keyword evidence="3" id="KW-1185">Reference proteome</keyword>
<evidence type="ECO:0000313" key="3">
    <source>
        <dbReference type="Proteomes" id="UP000275078"/>
    </source>
</evidence>
<sequence>MVSIHTDGPNTSVFPARFSYVDEKTEPRDEKPYQLVSDIGSSTFPKTNFGFRTYEEERVHNIRGCGCEHTFQLDEHGFCFRREPTLFTDWDSREQVELRHFPEVEAILKKHICGADHVEIFDWRRRGQAPNGVQVKGSRADMNNPLHALPPAHQSPMGALKRARMILGDRAPHMLQGRVRIINVWRPLFSQVESDPLAFCDTRSLKPDSLMETDLVRKSYTGATMFVRYRPGYKWFFMDRQTKDEISIFKSFDSDNIVQAPYCAHASFSMKKLRPYAKPRNSVEFRALVFTLPKNPVQ</sequence>
<accession>A0A3N4IFN1</accession>
<name>A0A3N4IFN1_ASCIM</name>
<proteinExistence type="inferred from homology"/>
<dbReference type="EMBL" id="ML119668">
    <property type="protein sequence ID" value="RPA82950.1"/>
    <property type="molecule type" value="Genomic_DNA"/>
</dbReference>
<dbReference type="Proteomes" id="UP000275078">
    <property type="component" value="Unassembled WGS sequence"/>
</dbReference>
<dbReference type="AlphaFoldDB" id="A0A3N4IFN1"/>
<dbReference type="OrthoDB" id="412788at2759"/>
<reference evidence="2 3" key="1">
    <citation type="journal article" date="2018" name="Nat. Ecol. Evol.">
        <title>Pezizomycetes genomes reveal the molecular basis of ectomycorrhizal truffle lifestyle.</title>
        <authorList>
            <person name="Murat C."/>
            <person name="Payen T."/>
            <person name="Noel B."/>
            <person name="Kuo A."/>
            <person name="Morin E."/>
            <person name="Chen J."/>
            <person name="Kohler A."/>
            <person name="Krizsan K."/>
            <person name="Balestrini R."/>
            <person name="Da Silva C."/>
            <person name="Montanini B."/>
            <person name="Hainaut M."/>
            <person name="Levati E."/>
            <person name="Barry K.W."/>
            <person name="Belfiori B."/>
            <person name="Cichocki N."/>
            <person name="Clum A."/>
            <person name="Dockter R.B."/>
            <person name="Fauchery L."/>
            <person name="Guy J."/>
            <person name="Iotti M."/>
            <person name="Le Tacon F."/>
            <person name="Lindquist E.A."/>
            <person name="Lipzen A."/>
            <person name="Malagnac F."/>
            <person name="Mello A."/>
            <person name="Molinier V."/>
            <person name="Miyauchi S."/>
            <person name="Poulain J."/>
            <person name="Riccioni C."/>
            <person name="Rubini A."/>
            <person name="Sitrit Y."/>
            <person name="Splivallo R."/>
            <person name="Traeger S."/>
            <person name="Wang M."/>
            <person name="Zifcakova L."/>
            <person name="Wipf D."/>
            <person name="Zambonelli A."/>
            <person name="Paolocci F."/>
            <person name="Nowrousian M."/>
            <person name="Ottonello S."/>
            <person name="Baldrian P."/>
            <person name="Spatafora J.W."/>
            <person name="Henrissat B."/>
            <person name="Nagy L.G."/>
            <person name="Aury J.M."/>
            <person name="Wincker P."/>
            <person name="Grigoriev I.V."/>
            <person name="Bonfante P."/>
            <person name="Martin F.M."/>
        </authorList>
    </citation>
    <scope>NUCLEOTIDE SEQUENCE [LARGE SCALE GENOMIC DNA]</scope>
    <source>
        <strain evidence="2 3">RN42</strain>
    </source>
</reference>
<dbReference type="PANTHER" id="PTHR34598:SF3">
    <property type="entry name" value="OXIDOREDUCTASE AN1597"/>
    <property type="match status" value="1"/>
</dbReference>
<dbReference type="InterPro" id="IPR044053">
    <property type="entry name" value="AsaB-like"/>
</dbReference>
<evidence type="ECO:0000256" key="1">
    <source>
        <dbReference type="ARBA" id="ARBA00023604"/>
    </source>
</evidence>
<evidence type="ECO:0008006" key="4">
    <source>
        <dbReference type="Google" id="ProtNLM"/>
    </source>
</evidence>